<dbReference type="InterPro" id="IPR049552">
    <property type="entry name" value="PKS_DH_N"/>
</dbReference>
<feature type="region of interest" description="N-terminal hotdog fold" evidence="2">
    <location>
        <begin position="40"/>
        <end position="174"/>
    </location>
</feature>
<dbReference type="InterPro" id="IPR042104">
    <property type="entry name" value="PKS_dehydratase_sf"/>
</dbReference>
<evidence type="ECO:0000259" key="3">
    <source>
        <dbReference type="PROSITE" id="PS52019"/>
    </source>
</evidence>
<dbReference type="EMBL" id="CAJOAY010003334">
    <property type="protein sequence ID" value="CAF4016324.1"/>
    <property type="molecule type" value="Genomic_DNA"/>
</dbReference>
<sequence length="813" mass="95103">MKNHEEYFDDFPLYKFHLSPCRYELKDSSIQRLVNCISTHPLFDIRQLNDQTSATWKSLININLPQHAFLKDHKIQEAILFSAVAYLELATAACHQLLSSKDDEQQATIIFEDVKFVKVLILNEHELVEVFTQISMPMCKWYIIFCNQDNLDKYSLNEFTLHAQDKIEIDSKQQKSLTVPDRWTIQDIRSAYAHLSTHAYQYGSSFEKIKTLRGTSTTIISELSNDNNNCSSYYLLHPYLALLPGVETTILPVRIQKFIYSSKTKAKMNRSTNVEVREPIFTFEGAVIQQVQGAHSGRWSVEQTIYDKLNIQTDLPNTDYKTYLDTIIKDYCMKKIWTDSPIIKDISYLLPSPKSILNNELNSISNQDLIESIEPFNEVAAYYSQMVIKDFNLNHIHHRLLNAYRSLASTLHSKQVTWHSTHLRLIQLIERFPRLEPFLIILNKYGLHLKDILNGEKNGLDIFLGADEIKQTFHSICQYLQLQYEQQQTKDNSFQNYRLRIFLLTDSDCSDVLPIVDFFLNLAQQTSLLIDLNYADSDRTQLANAQQTFNTHINNQTKNLSIIYHETIDLYDSKTFDIIFSSNQLQENQDLINSLIDLRRLLELVHIPLYFDLTFGFIDQWWSSDNVDKNNRVLNNIQQRTTLLEKIEEFNFIESTLNENENTFIISQKTTSNKILQTLAFKQNEELLCGTLSRILQTIQNSSPHFHPFVYVLTDHAQFNNDSNLNIIASPFIGLERSLITEYERYRLKLIDLQTSLNNNNKVIFIHTLVEYMINSRYLTNICEVVLRLNDTNQNQVQHLTWHYEMLQKYVDD</sequence>
<dbReference type="SMART" id="SM00826">
    <property type="entry name" value="PKS_DH"/>
    <property type="match status" value="1"/>
</dbReference>
<dbReference type="GO" id="GO:0016740">
    <property type="term" value="F:transferase activity"/>
    <property type="evidence" value="ECO:0007669"/>
    <property type="project" value="UniProtKB-KW"/>
</dbReference>
<evidence type="ECO:0000313" key="5">
    <source>
        <dbReference type="Proteomes" id="UP000663881"/>
    </source>
</evidence>
<proteinExistence type="predicted"/>
<dbReference type="Pfam" id="PF21089">
    <property type="entry name" value="PKS_DH_N"/>
    <property type="match status" value="1"/>
</dbReference>
<dbReference type="Gene3D" id="3.10.129.110">
    <property type="entry name" value="Polyketide synthase dehydratase"/>
    <property type="match status" value="1"/>
</dbReference>
<comment type="caution">
    <text evidence="4">The sequence shown here is derived from an EMBL/GenBank/DDBJ whole genome shotgun (WGS) entry which is preliminary data.</text>
</comment>
<dbReference type="InterPro" id="IPR050444">
    <property type="entry name" value="Polyketide_Synthase"/>
</dbReference>
<feature type="domain" description="PKS/mFAS DH" evidence="3">
    <location>
        <begin position="40"/>
        <end position="360"/>
    </location>
</feature>
<comment type="caution">
    <text evidence="2">Lacks conserved residue(s) required for the propagation of feature annotation.</text>
</comment>
<dbReference type="PROSITE" id="PS52019">
    <property type="entry name" value="PKS_MFAS_DH"/>
    <property type="match status" value="1"/>
</dbReference>
<dbReference type="Proteomes" id="UP000663881">
    <property type="component" value="Unassembled WGS sequence"/>
</dbReference>
<organism evidence="4 5">
    <name type="scientific">Adineta steineri</name>
    <dbReference type="NCBI Taxonomy" id="433720"/>
    <lineage>
        <taxon>Eukaryota</taxon>
        <taxon>Metazoa</taxon>
        <taxon>Spiralia</taxon>
        <taxon>Gnathifera</taxon>
        <taxon>Rotifera</taxon>
        <taxon>Eurotatoria</taxon>
        <taxon>Bdelloidea</taxon>
        <taxon>Adinetida</taxon>
        <taxon>Adinetidae</taxon>
        <taxon>Adineta</taxon>
    </lineage>
</organism>
<dbReference type="PANTHER" id="PTHR45681">
    <property type="entry name" value="POLYKETIDE SYNTHASE 44-RELATED"/>
    <property type="match status" value="1"/>
</dbReference>
<protein>
    <recommendedName>
        <fullName evidence="3">PKS/mFAS DH domain-containing protein</fullName>
    </recommendedName>
</protein>
<evidence type="ECO:0000313" key="4">
    <source>
        <dbReference type="EMBL" id="CAF4016324.1"/>
    </source>
</evidence>
<dbReference type="AlphaFoldDB" id="A0A819PFL1"/>
<reference evidence="4" key="1">
    <citation type="submission" date="2021-02" db="EMBL/GenBank/DDBJ databases">
        <authorList>
            <person name="Nowell W R."/>
        </authorList>
    </citation>
    <scope>NUCLEOTIDE SEQUENCE</scope>
</reference>
<evidence type="ECO:0000256" key="2">
    <source>
        <dbReference type="PROSITE-ProRule" id="PRU01363"/>
    </source>
</evidence>
<gene>
    <name evidence="4" type="ORF">OKA104_LOCUS30688</name>
</gene>
<keyword evidence="1" id="KW-0808">Transferase</keyword>
<evidence type="ECO:0000256" key="1">
    <source>
        <dbReference type="ARBA" id="ARBA00022679"/>
    </source>
</evidence>
<dbReference type="InterPro" id="IPR049900">
    <property type="entry name" value="PKS_mFAS_DH"/>
</dbReference>
<accession>A0A819PFL1</accession>
<name>A0A819PFL1_9BILA</name>
<dbReference type="InterPro" id="IPR020807">
    <property type="entry name" value="PKS_DH"/>
</dbReference>
<feature type="region of interest" description="C-terminal hotdog fold" evidence="2">
    <location>
        <begin position="184"/>
        <end position="360"/>
    </location>
</feature>
<dbReference type="PANTHER" id="PTHR45681:SF6">
    <property type="entry name" value="POLYKETIDE SYNTHASE 37"/>
    <property type="match status" value="1"/>
</dbReference>